<dbReference type="Proteomes" id="UP000325763">
    <property type="component" value="Chromosome"/>
</dbReference>
<keyword evidence="2" id="KW-0472">Membrane</keyword>
<dbReference type="OrthoDB" id="4316587at2"/>
<dbReference type="InterPro" id="IPR036691">
    <property type="entry name" value="Endo/exonu/phosph_ase_sf"/>
</dbReference>
<proteinExistence type="predicted"/>
<dbReference type="RefSeq" id="WP_079162340.1">
    <property type="nucleotide sequence ID" value="NZ_CP009313.1"/>
</dbReference>
<feature type="compositionally biased region" description="Pro residues" evidence="1">
    <location>
        <begin position="1"/>
        <end position="10"/>
    </location>
</feature>
<feature type="compositionally biased region" description="Low complexity" evidence="1">
    <location>
        <begin position="22"/>
        <end position="34"/>
    </location>
</feature>
<dbReference type="Pfam" id="PF03372">
    <property type="entry name" value="Exo_endo_phos"/>
    <property type="match status" value="1"/>
</dbReference>
<feature type="transmembrane region" description="Helical" evidence="2">
    <location>
        <begin position="126"/>
        <end position="145"/>
    </location>
</feature>
<sequence length="383" mass="40673">MTQAPPPPARTTPRRIHRLLPARTTTRADTAETAQGGTGPHDIGSGSWRAGVRRVITIGSRPGPWKRGPVLAALALLLGLIMLGHAEIPNRIGNLGSLTETLLPWFGLFVPVLLAGALWRRSASAVVALLLPAVVWLNIFGGLLGDKSHPGGDLTVASHNVSADNPDPAGTARDLAASGADLLALEEITAQAKPLYERELAKAYPYHTVLGTVGLWSRLPLSDTRPVDIEMDYGPLGDTKPAEVKLTYNRALRTTVATDRGPLAVYVAHLGSARVNPRAGFWTASRDRGAQALGTALAAERTERVVLLGDLNGTMDDRAFSGITARLHSAQEVAGSGFGFSWPAAFPMVRIDQILVRGVKPESSWVLPATGSDHLPVAARLSW</sequence>
<dbReference type="KEGG" id="snq:CP978_27450"/>
<dbReference type="GO" id="GO:0003824">
    <property type="term" value="F:catalytic activity"/>
    <property type="evidence" value="ECO:0007669"/>
    <property type="project" value="InterPro"/>
</dbReference>
<gene>
    <name evidence="3" type="ORF">CP978_27450</name>
</gene>
<accession>A0A5P2WDA9</accession>
<dbReference type="EMBL" id="CP023747">
    <property type="protein sequence ID" value="QEV41793.1"/>
    <property type="molecule type" value="Genomic_DNA"/>
</dbReference>
<organism evidence="3 4">
    <name type="scientific">Streptomyces nodosus</name>
    <dbReference type="NCBI Taxonomy" id="40318"/>
    <lineage>
        <taxon>Bacteria</taxon>
        <taxon>Bacillati</taxon>
        <taxon>Actinomycetota</taxon>
        <taxon>Actinomycetes</taxon>
        <taxon>Kitasatosporales</taxon>
        <taxon>Streptomycetaceae</taxon>
        <taxon>Streptomyces</taxon>
    </lineage>
</organism>
<evidence type="ECO:0000256" key="1">
    <source>
        <dbReference type="SAM" id="MobiDB-lite"/>
    </source>
</evidence>
<dbReference type="SUPFAM" id="SSF56219">
    <property type="entry name" value="DNase I-like"/>
    <property type="match status" value="1"/>
</dbReference>
<reference evidence="3 4" key="1">
    <citation type="submission" date="2017-09" db="EMBL/GenBank/DDBJ databases">
        <title>Streptomyces genome completion.</title>
        <authorList>
            <person name="Lee N."/>
            <person name="Cho B.-K."/>
        </authorList>
    </citation>
    <scope>NUCLEOTIDE SEQUENCE [LARGE SCALE GENOMIC DNA]</scope>
    <source>
        <strain evidence="3 4">ATCC 14899</strain>
    </source>
</reference>
<name>A0A5P2WDA9_9ACTN</name>
<protein>
    <submittedName>
        <fullName evidence="3">Uncharacterized protein</fullName>
    </submittedName>
</protein>
<evidence type="ECO:0000313" key="4">
    <source>
        <dbReference type="Proteomes" id="UP000325763"/>
    </source>
</evidence>
<evidence type="ECO:0000313" key="3">
    <source>
        <dbReference type="EMBL" id="QEV41793.1"/>
    </source>
</evidence>
<keyword evidence="2" id="KW-0812">Transmembrane</keyword>
<keyword evidence="2" id="KW-1133">Transmembrane helix</keyword>
<evidence type="ECO:0000256" key="2">
    <source>
        <dbReference type="SAM" id="Phobius"/>
    </source>
</evidence>
<feature type="transmembrane region" description="Helical" evidence="2">
    <location>
        <begin position="70"/>
        <end position="90"/>
    </location>
</feature>
<feature type="region of interest" description="Disordered" evidence="1">
    <location>
        <begin position="1"/>
        <end position="46"/>
    </location>
</feature>
<feature type="transmembrane region" description="Helical" evidence="2">
    <location>
        <begin position="102"/>
        <end position="119"/>
    </location>
</feature>
<dbReference type="InterPro" id="IPR005135">
    <property type="entry name" value="Endo/exonuclease/phosphatase"/>
</dbReference>
<dbReference type="Gene3D" id="3.60.10.10">
    <property type="entry name" value="Endonuclease/exonuclease/phosphatase"/>
    <property type="match status" value="1"/>
</dbReference>
<dbReference type="AlphaFoldDB" id="A0A5P2WDA9"/>